<dbReference type="GO" id="GO:0045892">
    <property type="term" value="P:negative regulation of DNA-templated transcription"/>
    <property type="evidence" value="ECO:0007669"/>
    <property type="project" value="TreeGrafter"/>
</dbReference>
<evidence type="ECO:0000256" key="5">
    <source>
        <dbReference type="ARBA" id="ARBA00022833"/>
    </source>
</evidence>
<dbReference type="Gene3D" id="3.30.1490.190">
    <property type="match status" value="1"/>
</dbReference>
<evidence type="ECO:0000313" key="11">
    <source>
        <dbReference type="EMBL" id="OEH82100.1"/>
    </source>
</evidence>
<feature type="binding site" evidence="9">
    <location>
        <position position="139"/>
    </location>
    <ligand>
        <name>Zn(2+)</name>
        <dbReference type="ChEBI" id="CHEBI:29105"/>
    </ligand>
</feature>
<evidence type="ECO:0000313" key="12">
    <source>
        <dbReference type="Proteomes" id="UP000095256"/>
    </source>
</evidence>
<dbReference type="GO" id="GO:1900376">
    <property type="term" value="P:regulation of secondary metabolite biosynthetic process"/>
    <property type="evidence" value="ECO:0007669"/>
    <property type="project" value="TreeGrafter"/>
</dbReference>
<feature type="binding site" evidence="9">
    <location>
        <position position="102"/>
    </location>
    <ligand>
        <name>Zn(2+)</name>
        <dbReference type="ChEBI" id="CHEBI:29105"/>
    </ligand>
</feature>
<keyword evidence="5 9" id="KW-0862">Zinc</keyword>
<dbReference type="InterPro" id="IPR036390">
    <property type="entry name" value="WH_DNA-bd_sf"/>
</dbReference>
<keyword evidence="6" id="KW-0805">Transcription regulation</keyword>
<dbReference type="InterPro" id="IPR002481">
    <property type="entry name" value="FUR"/>
</dbReference>
<keyword evidence="4" id="KW-0678">Repressor</keyword>
<feature type="binding site" evidence="9">
    <location>
        <position position="136"/>
    </location>
    <ligand>
        <name>Zn(2+)</name>
        <dbReference type="ChEBI" id="CHEBI:29105"/>
    </ligand>
</feature>
<dbReference type="EMBL" id="MIEK01000029">
    <property type="protein sequence ID" value="OEH82100.1"/>
    <property type="molecule type" value="Genomic_DNA"/>
</dbReference>
<dbReference type="STRING" id="762845.BCR26_14675"/>
<keyword evidence="7" id="KW-0238">DNA-binding</keyword>
<evidence type="ECO:0000256" key="6">
    <source>
        <dbReference type="ARBA" id="ARBA00023015"/>
    </source>
</evidence>
<evidence type="ECO:0000256" key="1">
    <source>
        <dbReference type="ARBA" id="ARBA00004496"/>
    </source>
</evidence>
<comment type="similarity">
    <text evidence="2">Belongs to the Fur family.</text>
</comment>
<dbReference type="CDD" id="cd07153">
    <property type="entry name" value="Fur_like"/>
    <property type="match status" value="1"/>
</dbReference>
<evidence type="ECO:0000256" key="2">
    <source>
        <dbReference type="ARBA" id="ARBA00007957"/>
    </source>
</evidence>
<dbReference type="InterPro" id="IPR043135">
    <property type="entry name" value="Fur_C"/>
</dbReference>
<reference evidence="11 12" key="1">
    <citation type="submission" date="2016-09" db="EMBL/GenBank/DDBJ databases">
        <authorList>
            <person name="Capua I."/>
            <person name="De Benedictis P."/>
            <person name="Joannis T."/>
            <person name="Lombin L.H."/>
            <person name="Cattoli G."/>
        </authorList>
    </citation>
    <scope>NUCLEOTIDE SEQUENCE [LARGE SCALE GENOMIC DNA]</scope>
    <source>
        <strain evidence="11 12">LMG 25899</strain>
    </source>
</reference>
<dbReference type="GO" id="GO:0005737">
    <property type="term" value="C:cytoplasm"/>
    <property type="evidence" value="ECO:0007669"/>
    <property type="project" value="UniProtKB-SubCell"/>
</dbReference>
<dbReference type="InterPro" id="IPR036388">
    <property type="entry name" value="WH-like_DNA-bd_sf"/>
</dbReference>
<organism evidence="11 12">
    <name type="scientific">Enterococcus rivorum</name>
    <dbReference type="NCBI Taxonomy" id="762845"/>
    <lineage>
        <taxon>Bacteria</taxon>
        <taxon>Bacillati</taxon>
        <taxon>Bacillota</taxon>
        <taxon>Bacilli</taxon>
        <taxon>Lactobacillales</taxon>
        <taxon>Enterococcaceae</taxon>
        <taxon>Enterococcus</taxon>
    </lineage>
</organism>
<evidence type="ECO:0000256" key="8">
    <source>
        <dbReference type="ARBA" id="ARBA00023163"/>
    </source>
</evidence>
<evidence type="ECO:0000256" key="9">
    <source>
        <dbReference type="PIRSR" id="PIRSR602481-1"/>
    </source>
</evidence>
<dbReference type="RefSeq" id="WP_069698960.1">
    <property type="nucleotide sequence ID" value="NZ_JAGGMA010000034.1"/>
</dbReference>
<comment type="cofactor">
    <cofactor evidence="10">
        <name>Mn(2+)</name>
        <dbReference type="ChEBI" id="CHEBI:29035"/>
    </cofactor>
    <cofactor evidence="10">
        <name>Fe(2+)</name>
        <dbReference type="ChEBI" id="CHEBI:29033"/>
    </cofactor>
    <text evidence="10">Binds 1 Mn(2+) or Fe(2+) ion per subunit.</text>
</comment>
<dbReference type="Proteomes" id="UP000095256">
    <property type="component" value="Unassembled WGS sequence"/>
</dbReference>
<dbReference type="Gene3D" id="1.10.10.10">
    <property type="entry name" value="Winged helix-like DNA-binding domain superfamily/Winged helix DNA-binding domain"/>
    <property type="match status" value="1"/>
</dbReference>
<dbReference type="Pfam" id="PF01475">
    <property type="entry name" value="FUR"/>
    <property type="match status" value="1"/>
</dbReference>
<dbReference type="SUPFAM" id="SSF46785">
    <property type="entry name" value="Winged helix' DNA-binding domain"/>
    <property type="match status" value="1"/>
</dbReference>
<evidence type="ECO:0000256" key="4">
    <source>
        <dbReference type="ARBA" id="ARBA00022491"/>
    </source>
</evidence>
<dbReference type="PANTHER" id="PTHR33202">
    <property type="entry name" value="ZINC UPTAKE REGULATION PROTEIN"/>
    <property type="match status" value="1"/>
</dbReference>
<keyword evidence="10" id="KW-0408">Iron</keyword>
<dbReference type="PANTHER" id="PTHR33202:SF1">
    <property type="entry name" value="FERRIC UPTAKE REGULATION PROTEIN"/>
    <property type="match status" value="1"/>
</dbReference>
<feature type="binding site" evidence="10">
    <location>
        <position position="128"/>
    </location>
    <ligand>
        <name>Fe cation</name>
        <dbReference type="ChEBI" id="CHEBI:24875"/>
    </ligand>
</feature>
<sequence>MTQTKIEQALEVMKTHGFKYTKKREAIITYLVKKNRYVSARDVYEFMNTEYKGVSYDTIYRNLNDLETLKLLETTDLNGEKKFRFRCCTKVDHHHHFICTVCGKTKEIHMCPMDFFKEQLNGCQIEGHRFEILGRCEDCC</sequence>
<name>A0A1E5KW56_9ENTE</name>
<evidence type="ECO:0000256" key="7">
    <source>
        <dbReference type="ARBA" id="ARBA00023125"/>
    </source>
</evidence>
<keyword evidence="3" id="KW-0963">Cytoplasm</keyword>
<gene>
    <name evidence="11" type="ORF">BCR26_14675</name>
</gene>
<feature type="binding site" evidence="9">
    <location>
        <position position="99"/>
    </location>
    <ligand>
        <name>Zn(2+)</name>
        <dbReference type="ChEBI" id="CHEBI:29105"/>
    </ligand>
</feature>
<comment type="caution">
    <text evidence="11">The sequence shown here is derived from an EMBL/GenBank/DDBJ whole genome shotgun (WGS) entry which is preliminary data.</text>
</comment>
<keyword evidence="12" id="KW-1185">Reference proteome</keyword>
<keyword evidence="9" id="KW-0479">Metal-binding</keyword>
<feature type="binding site" evidence="10">
    <location>
        <position position="93"/>
    </location>
    <ligand>
        <name>Fe cation</name>
        <dbReference type="ChEBI" id="CHEBI:24875"/>
    </ligand>
</feature>
<dbReference type="GO" id="GO:0003700">
    <property type="term" value="F:DNA-binding transcription factor activity"/>
    <property type="evidence" value="ECO:0007669"/>
    <property type="project" value="InterPro"/>
</dbReference>
<comment type="cofactor">
    <cofactor evidence="9">
        <name>Zn(2+)</name>
        <dbReference type="ChEBI" id="CHEBI:29105"/>
    </cofactor>
    <text evidence="9">Binds 1 zinc ion per subunit.</text>
</comment>
<proteinExistence type="inferred from homology"/>
<evidence type="ECO:0000256" key="10">
    <source>
        <dbReference type="PIRSR" id="PIRSR602481-2"/>
    </source>
</evidence>
<protein>
    <submittedName>
        <fullName evidence="11">Transcriptional repressor</fullName>
    </submittedName>
</protein>
<keyword evidence="8" id="KW-0804">Transcription</keyword>
<dbReference type="AlphaFoldDB" id="A0A1E5KW56"/>
<comment type="subcellular location">
    <subcellularLocation>
        <location evidence="1">Cytoplasm</location>
    </subcellularLocation>
</comment>
<accession>A0A1E5KW56</accession>
<dbReference type="GO" id="GO:0000976">
    <property type="term" value="F:transcription cis-regulatory region binding"/>
    <property type="evidence" value="ECO:0007669"/>
    <property type="project" value="TreeGrafter"/>
</dbReference>
<evidence type="ECO:0000256" key="3">
    <source>
        <dbReference type="ARBA" id="ARBA00022490"/>
    </source>
</evidence>
<dbReference type="GO" id="GO:0008270">
    <property type="term" value="F:zinc ion binding"/>
    <property type="evidence" value="ECO:0007669"/>
    <property type="project" value="TreeGrafter"/>
</dbReference>